<name>A0A084VNI2_ANOSI</name>
<evidence type="ECO:0000256" key="2">
    <source>
        <dbReference type="ARBA" id="ARBA00022771"/>
    </source>
</evidence>
<dbReference type="OrthoDB" id="7763049at2759"/>
<protein>
    <submittedName>
        <fullName evidence="7 8">Putative nucleic acid binding protein</fullName>
    </submittedName>
</protein>
<dbReference type="EnsemblMetazoa" id="ASIC006868-RA">
    <property type="protein sequence ID" value="ASIC006868-PA"/>
    <property type="gene ID" value="ASIC006868"/>
</dbReference>
<evidence type="ECO:0000256" key="4">
    <source>
        <dbReference type="PROSITE-ProRule" id="PRU00146"/>
    </source>
</evidence>
<dbReference type="InterPro" id="IPR013083">
    <property type="entry name" value="Znf_RING/FYVE/PHD"/>
</dbReference>
<dbReference type="SUPFAM" id="SSF57903">
    <property type="entry name" value="FYVE/PHD zinc finger"/>
    <property type="match status" value="1"/>
</dbReference>
<reference evidence="7 9" key="1">
    <citation type="journal article" date="2014" name="BMC Genomics">
        <title>Genome sequence of Anopheles sinensis provides insight into genetics basis of mosquito competence for malaria parasites.</title>
        <authorList>
            <person name="Zhou D."/>
            <person name="Zhang D."/>
            <person name="Ding G."/>
            <person name="Shi L."/>
            <person name="Hou Q."/>
            <person name="Ye Y."/>
            <person name="Xu Y."/>
            <person name="Zhou H."/>
            <person name="Xiong C."/>
            <person name="Li S."/>
            <person name="Yu J."/>
            <person name="Hong S."/>
            <person name="Yu X."/>
            <person name="Zou P."/>
            <person name="Chen C."/>
            <person name="Chang X."/>
            <person name="Wang W."/>
            <person name="Lv Y."/>
            <person name="Sun Y."/>
            <person name="Ma L."/>
            <person name="Shen B."/>
            <person name="Zhu C."/>
        </authorList>
    </citation>
    <scope>NUCLEOTIDE SEQUENCE [LARGE SCALE GENOMIC DNA]</scope>
</reference>
<dbReference type="AlphaFoldDB" id="A0A084VNI2"/>
<evidence type="ECO:0000256" key="3">
    <source>
        <dbReference type="ARBA" id="ARBA00022833"/>
    </source>
</evidence>
<dbReference type="PROSITE" id="PS01359">
    <property type="entry name" value="ZF_PHD_1"/>
    <property type="match status" value="1"/>
</dbReference>
<keyword evidence="1" id="KW-0479">Metal-binding</keyword>
<dbReference type="EMBL" id="ATLV01014757">
    <property type="status" value="NOT_ANNOTATED_CDS"/>
    <property type="molecule type" value="Genomic_DNA"/>
</dbReference>
<dbReference type="PROSITE" id="PS50016">
    <property type="entry name" value="ZF_PHD_2"/>
    <property type="match status" value="1"/>
</dbReference>
<evidence type="ECO:0000313" key="7">
    <source>
        <dbReference type="EMBL" id="KFB39526.1"/>
    </source>
</evidence>
<feature type="region of interest" description="Disordered" evidence="5">
    <location>
        <begin position="115"/>
        <end position="135"/>
    </location>
</feature>
<dbReference type="InterPro" id="IPR019787">
    <property type="entry name" value="Znf_PHD-finger"/>
</dbReference>
<evidence type="ECO:0000313" key="8">
    <source>
        <dbReference type="EnsemblMetazoa" id="ASIC006868-PA"/>
    </source>
</evidence>
<evidence type="ECO:0000256" key="5">
    <source>
        <dbReference type="SAM" id="MobiDB-lite"/>
    </source>
</evidence>
<dbReference type="STRING" id="74873.A0A084VNI2"/>
<evidence type="ECO:0000259" key="6">
    <source>
        <dbReference type="PROSITE" id="PS50016"/>
    </source>
</evidence>
<dbReference type="InterPro" id="IPR019786">
    <property type="entry name" value="Zinc_finger_PHD-type_CS"/>
</dbReference>
<keyword evidence="3" id="KW-0862">Zinc</keyword>
<dbReference type="Gene3D" id="3.30.40.10">
    <property type="entry name" value="Zinc/RING finger domain, C3HC4 (zinc finger)"/>
    <property type="match status" value="1"/>
</dbReference>
<dbReference type="VEuPathDB" id="VectorBase:ASIC006868"/>
<dbReference type="GO" id="GO:0008270">
    <property type="term" value="F:zinc ion binding"/>
    <property type="evidence" value="ECO:0007669"/>
    <property type="project" value="UniProtKB-KW"/>
</dbReference>
<dbReference type="OMA" id="ACANDFT"/>
<dbReference type="Proteomes" id="UP000030765">
    <property type="component" value="Unassembled WGS sequence"/>
</dbReference>
<feature type="compositionally biased region" description="Polar residues" evidence="5">
    <location>
        <begin position="124"/>
        <end position="135"/>
    </location>
</feature>
<dbReference type="VEuPathDB" id="VectorBase:ASIS004967"/>
<dbReference type="EMBL" id="KE524984">
    <property type="protein sequence ID" value="KFB39526.1"/>
    <property type="molecule type" value="Genomic_DNA"/>
</dbReference>
<organism evidence="7">
    <name type="scientific">Anopheles sinensis</name>
    <name type="common">Mosquito</name>
    <dbReference type="NCBI Taxonomy" id="74873"/>
    <lineage>
        <taxon>Eukaryota</taxon>
        <taxon>Metazoa</taxon>
        <taxon>Ecdysozoa</taxon>
        <taxon>Arthropoda</taxon>
        <taxon>Hexapoda</taxon>
        <taxon>Insecta</taxon>
        <taxon>Pterygota</taxon>
        <taxon>Neoptera</taxon>
        <taxon>Endopterygota</taxon>
        <taxon>Diptera</taxon>
        <taxon>Nematocera</taxon>
        <taxon>Culicoidea</taxon>
        <taxon>Culicidae</taxon>
        <taxon>Anophelinae</taxon>
        <taxon>Anopheles</taxon>
    </lineage>
</organism>
<sequence>MASVCFACANDFTPEAAKMRCCYCEEFFHETCTSLPDDIVASIKLRADVHWSCPGCTKALSNSRAKTLKDVGLQARFTKSIVTSLKDVIVEPLTAEVRSMLPTLIRGLPSPSLIDCDRPVPPQHHNTTPRPGRLSTESTNILAILTSQQVRAPGSFAAVVARSQKYARETISGSNTAPSPDLVATQDRRPPHFWLHIMGIAPIVTTAQLIASVQGRLDADDVIAFPLLGNGVDPASRHSLSFKVRIPTSCREKAFSPETWPLGVRVRDAARLTDLTFISTRNRLLTTHHCTLRYAHSFNTRNYDFNLRTCSPVADSTSCCSPPT</sequence>
<keyword evidence="9" id="KW-1185">Reference proteome</keyword>
<gene>
    <name evidence="7" type="ORF">ZHAS_00006868</name>
</gene>
<reference evidence="8" key="2">
    <citation type="submission" date="2020-05" db="UniProtKB">
        <authorList>
            <consortium name="EnsemblMetazoa"/>
        </authorList>
    </citation>
    <scope>IDENTIFICATION</scope>
</reference>
<feature type="domain" description="PHD-type" evidence="6">
    <location>
        <begin position="2"/>
        <end position="59"/>
    </location>
</feature>
<proteinExistence type="predicted"/>
<dbReference type="InterPro" id="IPR011011">
    <property type="entry name" value="Znf_FYVE_PHD"/>
</dbReference>
<evidence type="ECO:0000256" key="1">
    <source>
        <dbReference type="ARBA" id="ARBA00022723"/>
    </source>
</evidence>
<keyword evidence="2 4" id="KW-0863">Zinc-finger</keyword>
<evidence type="ECO:0000313" key="9">
    <source>
        <dbReference type="Proteomes" id="UP000030765"/>
    </source>
</evidence>
<accession>A0A084VNI2</accession>